<organism evidence="3 4">
    <name type="scientific">Adhaeribacter arboris</name>
    <dbReference type="NCBI Taxonomy" id="2072846"/>
    <lineage>
        <taxon>Bacteria</taxon>
        <taxon>Pseudomonadati</taxon>
        <taxon>Bacteroidota</taxon>
        <taxon>Cytophagia</taxon>
        <taxon>Cytophagales</taxon>
        <taxon>Hymenobacteraceae</taxon>
        <taxon>Adhaeribacter</taxon>
    </lineage>
</organism>
<dbReference type="EMBL" id="PYFT01000001">
    <property type="protein sequence ID" value="PSR56059.1"/>
    <property type="molecule type" value="Genomic_DNA"/>
</dbReference>
<dbReference type="AlphaFoldDB" id="A0A2T2YKP5"/>
<keyword evidence="1" id="KW-0175">Coiled coil</keyword>
<evidence type="ECO:0000256" key="2">
    <source>
        <dbReference type="SAM" id="Phobius"/>
    </source>
</evidence>
<keyword evidence="4" id="KW-1185">Reference proteome</keyword>
<keyword evidence="2" id="KW-0812">Transmembrane</keyword>
<keyword evidence="2" id="KW-0472">Membrane</keyword>
<feature type="coiled-coil region" evidence="1">
    <location>
        <begin position="39"/>
        <end position="73"/>
    </location>
</feature>
<protein>
    <submittedName>
        <fullName evidence="3">Uncharacterized protein</fullName>
    </submittedName>
</protein>
<gene>
    <name evidence="3" type="ORF">AHMF7605_22435</name>
</gene>
<evidence type="ECO:0000313" key="3">
    <source>
        <dbReference type="EMBL" id="PSR56059.1"/>
    </source>
</evidence>
<sequence length="90" mass="10410">MPVLQTSFIGLYSILGLIIALTVLNVYLFISQKRTDAKLQAHKAFVLQKLEELEKLKEELEVRHKANNEYKSEIESPILNTIYRFCPSDN</sequence>
<dbReference type="Proteomes" id="UP000240357">
    <property type="component" value="Unassembled WGS sequence"/>
</dbReference>
<dbReference type="RefSeq" id="WP_106932237.1">
    <property type="nucleotide sequence ID" value="NZ_PYFT01000001.1"/>
</dbReference>
<name>A0A2T2YKP5_9BACT</name>
<proteinExistence type="predicted"/>
<evidence type="ECO:0000313" key="4">
    <source>
        <dbReference type="Proteomes" id="UP000240357"/>
    </source>
</evidence>
<keyword evidence="2" id="KW-1133">Transmembrane helix</keyword>
<accession>A0A2T2YKP5</accession>
<comment type="caution">
    <text evidence="3">The sequence shown here is derived from an EMBL/GenBank/DDBJ whole genome shotgun (WGS) entry which is preliminary data.</text>
</comment>
<reference evidence="3 4" key="1">
    <citation type="submission" date="2018-03" db="EMBL/GenBank/DDBJ databases">
        <title>Adhaeribacter sp. HMF7605 Genome sequencing and assembly.</title>
        <authorList>
            <person name="Kang H."/>
            <person name="Kang J."/>
            <person name="Cha I."/>
            <person name="Kim H."/>
            <person name="Joh K."/>
        </authorList>
    </citation>
    <scope>NUCLEOTIDE SEQUENCE [LARGE SCALE GENOMIC DNA]</scope>
    <source>
        <strain evidence="3 4">HMF7605</strain>
    </source>
</reference>
<feature type="transmembrane region" description="Helical" evidence="2">
    <location>
        <begin position="6"/>
        <end position="30"/>
    </location>
</feature>
<evidence type="ECO:0000256" key="1">
    <source>
        <dbReference type="SAM" id="Coils"/>
    </source>
</evidence>